<evidence type="ECO:0000313" key="1">
    <source>
        <dbReference type="EMBL" id="SEH94976.1"/>
    </source>
</evidence>
<accession>A0A1H6M1D1</accession>
<dbReference type="Proteomes" id="UP000198988">
    <property type="component" value="Unassembled WGS sequence"/>
</dbReference>
<protein>
    <submittedName>
        <fullName evidence="1">Uncharacterized protein</fullName>
    </submittedName>
</protein>
<name>A0A1H6M1D1_9GAMM</name>
<sequence>MSLAVLLPIVFKLSLPCPSNSILILSAFILCNLGPCTIR</sequence>
<reference evidence="2" key="1">
    <citation type="submission" date="2016-06" db="EMBL/GenBank/DDBJ databases">
        <authorList>
            <person name="Petersen J."/>
            <person name="Sayavedra L."/>
        </authorList>
    </citation>
    <scope>NUCLEOTIDE SEQUENCE [LARGE SCALE GENOMIC DNA]</scope>
    <source>
        <strain evidence="2">BazSymA</strain>
    </source>
</reference>
<dbReference type="EMBL" id="CDSC02000358">
    <property type="protein sequence ID" value="SEH94976.1"/>
    <property type="molecule type" value="Genomic_DNA"/>
</dbReference>
<dbReference type="AlphaFoldDB" id="A0A1H6M1D1"/>
<gene>
    <name evidence="1" type="ORF">BAZSYMA_ACONTIG69957_1</name>
</gene>
<proteinExistence type="predicted"/>
<organism evidence="1 2">
    <name type="scientific">Bathymodiolus azoricus thioautotrophic gill symbiont</name>
    <dbReference type="NCBI Taxonomy" id="235205"/>
    <lineage>
        <taxon>Bacteria</taxon>
        <taxon>Pseudomonadati</taxon>
        <taxon>Pseudomonadota</taxon>
        <taxon>Gammaproteobacteria</taxon>
        <taxon>sulfur-oxidizing symbionts</taxon>
    </lineage>
</organism>
<evidence type="ECO:0000313" key="2">
    <source>
        <dbReference type="Proteomes" id="UP000198988"/>
    </source>
</evidence>